<evidence type="ECO:0000256" key="2">
    <source>
        <dbReference type="ARBA" id="ARBA00021549"/>
    </source>
</evidence>
<protein>
    <recommendedName>
        <fullName evidence="2">Type II secretion system protein H</fullName>
    </recommendedName>
    <alternativeName>
        <fullName evidence="10">General secretion pathway protein H</fullName>
    </alternativeName>
</protein>
<proteinExistence type="inferred from homology"/>
<feature type="transmembrane region" description="Helical" evidence="11">
    <location>
        <begin position="12"/>
        <end position="34"/>
    </location>
</feature>
<dbReference type="InterPro" id="IPR045584">
    <property type="entry name" value="Pilin-like"/>
</dbReference>
<sequence length="170" mass="17674">MKQQLGFTLLELMVTVAIAVILLGIGVPSLNGLFQSISGDASANRIMREIRFARSQAIDLNQTVVICALASNGSDCGGDADAGLTVFADDNGNTKRDVGEKVLQAANPFNKAGSTGFVGAINSLSFRSDGLISGNSGRVYFCSNDNSYIKGVAVSKGGSVRFDTEATCPL</sequence>
<organism evidence="13 14">
    <name type="scientific">Agarivorans gilvus</name>
    <dbReference type="NCBI Taxonomy" id="680279"/>
    <lineage>
        <taxon>Bacteria</taxon>
        <taxon>Pseudomonadati</taxon>
        <taxon>Pseudomonadota</taxon>
        <taxon>Gammaproteobacteria</taxon>
        <taxon>Alteromonadales</taxon>
        <taxon>Alteromonadaceae</taxon>
        <taxon>Agarivorans</taxon>
    </lineage>
</organism>
<evidence type="ECO:0000256" key="4">
    <source>
        <dbReference type="ARBA" id="ARBA00022481"/>
    </source>
</evidence>
<evidence type="ECO:0000256" key="3">
    <source>
        <dbReference type="ARBA" id="ARBA00022475"/>
    </source>
</evidence>
<reference evidence="14" key="1">
    <citation type="journal article" date="2019" name="Int. J. Syst. Evol. Microbiol.">
        <title>The Global Catalogue of Microorganisms (GCM) 10K type strain sequencing project: providing services to taxonomists for standard genome sequencing and annotation.</title>
        <authorList>
            <consortium name="The Broad Institute Genomics Platform"/>
            <consortium name="The Broad Institute Genome Sequencing Center for Infectious Disease"/>
            <person name="Wu L."/>
            <person name="Ma J."/>
        </authorList>
    </citation>
    <scope>NUCLEOTIDE SEQUENCE [LARGE SCALE GENOMIC DNA]</scope>
    <source>
        <strain evidence="14">CGMCC 1.10131</strain>
    </source>
</reference>
<feature type="domain" description="General secretion pathway GspH" evidence="12">
    <location>
        <begin position="43"/>
        <end position="158"/>
    </location>
</feature>
<evidence type="ECO:0000256" key="5">
    <source>
        <dbReference type="ARBA" id="ARBA00022519"/>
    </source>
</evidence>
<comment type="caution">
    <text evidence="13">The sequence shown here is derived from an EMBL/GenBank/DDBJ whole genome shotgun (WGS) entry which is preliminary data.</text>
</comment>
<dbReference type="InterPro" id="IPR022346">
    <property type="entry name" value="T2SS_GspH"/>
</dbReference>
<keyword evidence="3" id="KW-1003">Cell membrane</keyword>
<evidence type="ECO:0000313" key="13">
    <source>
        <dbReference type="EMBL" id="GGB02455.1"/>
    </source>
</evidence>
<keyword evidence="6 11" id="KW-0812">Transmembrane</keyword>
<gene>
    <name evidence="13" type="primary">fimU</name>
    <name evidence="13" type="ORF">GCM10007414_14730</name>
</gene>
<dbReference type="Gene3D" id="3.55.40.10">
    <property type="entry name" value="minor pseudopilin epsh domain"/>
    <property type="match status" value="1"/>
</dbReference>
<dbReference type="SUPFAM" id="SSF54523">
    <property type="entry name" value="Pili subunits"/>
    <property type="match status" value="1"/>
</dbReference>
<keyword evidence="7 11" id="KW-1133">Transmembrane helix</keyword>
<evidence type="ECO:0000256" key="1">
    <source>
        <dbReference type="ARBA" id="ARBA00004377"/>
    </source>
</evidence>
<dbReference type="Pfam" id="PF12019">
    <property type="entry name" value="GspH"/>
    <property type="match status" value="1"/>
</dbReference>
<name>A0ABQ1I191_9ALTE</name>
<dbReference type="Pfam" id="PF07963">
    <property type="entry name" value="N_methyl"/>
    <property type="match status" value="1"/>
</dbReference>
<dbReference type="InterPro" id="IPR012902">
    <property type="entry name" value="N_methyl_site"/>
</dbReference>
<evidence type="ECO:0000256" key="6">
    <source>
        <dbReference type="ARBA" id="ARBA00022692"/>
    </source>
</evidence>
<evidence type="ECO:0000259" key="12">
    <source>
        <dbReference type="Pfam" id="PF12019"/>
    </source>
</evidence>
<comment type="similarity">
    <text evidence="9">Belongs to the GSP H family.</text>
</comment>
<dbReference type="NCBIfam" id="TIGR02532">
    <property type="entry name" value="IV_pilin_GFxxxE"/>
    <property type="match status" value="1"/>
</dbReference>
<dbReference type="Proteomes" id="UP000651977">
    <property type="component" value="Unassembled WGS sequence"/>
</dbReference>
<keyword evidence="14" id="KW-1185">Reference proteome</keyword>
<evidence type="ECO:0000256" key="10">
    <source>
        <dbReference type="ARBA" id="ARBA00030775"/>
    </source>
</evidence>
<comment type="subcellular location">
    <subcellularLocation>
        <location evidence="1">Cell inner membrane</location>
        <topology evidence="1">Single-pass membrane protein</topology>
    </subcellularLocation>
</comment>
<keyword evidence="4" id="KW-0488">Methylation</keyword>
<accession>A0ABQ1I191</accession>
<evidence type="ECO:0000256" key="9">
    <source>
        <dbReference type="ARBA" id="ARBA00025772"/>
    </source>
</evidence>
<evidence type="ECO:0000256" key="11">
    <source>
        <dbReference type="SAM" id="Phobius"/>
    </source>
</evidence>
<evidence type="ECO:0000313" key="14">
    <source>
        <dbReference type="Proteomes" id="UP000651977"/>
    </source>
</evidence>
<keyword evidence="8 11" id="KW-0472">Membrane</keyword>
<dbReference type="EMBL" id="BMDY01000007">
    <property type="protein sequence ID" value="GGB02455.1"/>
    <property type="molecule type" value="Genomic_DNA"/>
</dbReference>
<evidence type="ECO:0000256" key="7">
    <source>
        <dbReference type="ARBA" id="ARBA00022989"/>
    </source>
</evidence>
<keyword evidence="5" id="KW-0997">Cell inner membrane</keyword>
<evidence type="ECO:0000256" key="8">
    <source>
        <dbReference type="ARBA" id="ARBA00023136"/>
    </source>
</evidence>
<dbReference type="RefSeq" id="WP_055734430.1">
    <property type="nucleotide sequence ID" value="NZ_BMDY01000007.1"/>
</dbReference>